<keyword evidence="3" id="KW-1185">Reference proteome</keyword>
<gene>
    <name evidence="2" type="ORF">O2N63_10600</name>
</gene>
<proteinExistence type="predicted"/>
<dbReference type="InterPro" id="IPR046513">
    <property type="entry name" value="DUF6691"/>
</dbReference>
<name>A0ABT4W475_9RHOB</name>
<evidence type="ECO:0000313" key="3">
    <source>
        <dbReference type="Proteomes" id="UP001528040"/>
    </source>
</evidence>
<accession>A0ABT4W475</accession>
<evidence type="ECO:0000313" key="2">
    <source>
        <dbReference type="EMBL" id="MDA5094533.1"/>
    </source>
</evidence>
<dbReference type="Pfam" id="PF20398">
    <property type="entry name" value="DUF6691"/>
    <property type="match status" value="1"/>
</dbReference>
<dbReference type="Proteomes" id="UP001528040">
    <property type="component" value="Unassembled WGS sequence"/>
</dbReference>
<organism evidence="2 3">
    <name type="scientific">Aliiroseovarius salicola</name>
    <dbReference type="NCBI Taxonomy" id="3009082"/>
    <lineage>
        <taxon>Bacteria</taxon>
        <taxon>Pseudomonadati</taxon>
        <taxon>Pseudomonadota</taxon>
        <taxon>Alphaproteobacteria</taxon>
        <taxon>Rhodobacterales</taxon>
        <taxon>Paracoccaceae</taxon>
        <taxon>Aliiroseovarius</taxon>
    </lineage>
</organism>
<feature type="transmembrane region" description="Helical" evidence="1">
    <location>
        <begin position="41"/>
        <end position="60"/>
    </location>
</feature>
<sequence>MHLIVIFTTGLIFGLGISISGMANPAKVLNFFDVAGIWDPSLGFVMGGALLVTIPGYRLVFKRTHPVFSEVFSLPGTQLIDRKLVLGSATFGLGWGLAGFCPGAALPVLSTGNQDVLIFMISLVAGLLVARWAISHQARRHETGPQGQ</sequence>
<evidence type="ECO:0000256" key="1">
    <source>
        <dbReference type="SAM" id="Phobius"/>
    </source>
</evidence>
<protein>
    <submittedName>
        <fullName evidence="2">YeeE/YedE family protein</fullName>
    </submittedName>
</protein>
<feature type="transmembrane region" description="Helical" evidence="1">
    <location>
        <begin position="116"/>
        <end position="134"/>
    </location>
</feature>
<dbReference type="EMBL" id="JAQIIO010000005">
    <property type="protein sequence ID" value="MDA5094533.1"/>
    <property type="molecule type" value="Genomic_DNA"/>
</dbReference>
<keyword evidence="1" id="KW-1133">Transmembrane helix</keyword>
<keyword evidence="1" id="KW-0812">Transmembrane</keyword>
<keyword evidence="1" id="KW-0472">Membrane</keyword>
<dbReference type="RefSeq" id="WP_271054244.1">
    <property type="nucleotide sequence ID" value="NZ_JAQIIO010000005.1"/>
</dbReference>
<comment type="caution">
    <text evidence="2">The sequence shown here is derived from an EMBL/GenBank/DDBJ whole genome shotgun (WGS) entry which is preliminary data.</text>
</comment>
<feature type="transmembrane region" description="Helical" evidence="1">
    <location>
        <begin position="84"/>
        <end position="110"/>
    </location>
</feature>
<reference evidence="2 3" key="1">
    <citation type="submission" date="2023-01" db="EMBL/GenBank/DDBJ databases">
        <authorList>
            <person name="Yoon J.-W."/>
        </authorList>
    </citation>
    <scope>NUCLEOTIDE SEQUENCE [LARGE SCALE GENOMIC DNA]</scope>
    <source>
        <strain evidence="2 3">KMU-50</strain>
    </source>
</reference>